<keyword evidence="2" id="KW-1185">Reference proteome</keyword>
<dbReference type="AlphaFoldDB" id="A0AAV4J8I6"/>
<name>A0AAV4J8I6_9GAST</name>
<dbReference type="Proteomes" id="UP000762676">
    <property type="component" value="Unassembled WGS sequence"/>
</dbReference>
<protein>
    <submittedName>
        <fullName evidence="1">ATP-dependent RNA helicase p62-like</fullName>
    </submittedName>
</protein>
<accession>A0AAV4J8I6</accession>
<keyword evidence="1" id="KW-0347">Helicase</keyword>
<keyword evidence="1" id="KW-0547">Nucleotide-binding</keyword>
<keyword evidence="1" id="KW-0378">Hydrolase</keyword>
<dbReference type="GO" id="GO:0004386">
    <property type="term" value="F:helicase activity"/>
    <property type="evidence" value="ECO:0007669"/>
    <property type="project" value="UniProtKB-KW"/>
</dbReference>
<proteinExistence type="predicted"/>
<gene>
    <name evidence="1" type="ORF">ElyMa_006835900</name>
</gene>
<organism evidence="1 2">
    <name type="scientific">Elysia marginata</name>
    <dbReference type="NCBI Taxonomy" id="1093978"/>
    <lineage>
        <taxon>Eukaryota</taxon>
        <taxon>Metazoa</taxon>
        <taxon>Spiralia</taxon>
        <taxon>Lophotrochozoa</taxon>
        <taxon>Mollusca</taxon>
        <taxon>Gastropoda</taxon>
        <taxon>Heterobranchia</taxon>
        <taxon>Euthyneura</taxon>
        <taxon>Panpulmonata</taxon>
        <taxon>Sacoglossa</taxon>
        <taxon>Placobranchoidea</taxon>
        <taxon>Plakobranchidae</taxon>
        <taxon>Elysia</taxon>
    </lineage>
</organism>
<evidence type="ECO:0000313" key="1">
    <source>
        <dbReference type="EMBL" id="GFS17978.1"/>
    </source>
</evidence>
<comment type="caution">
    <text evidence="1">The sequence shown here is derived from an EMBL/GenBank/DDBJ whole genome shotgun (WGS) entry which is preliminary data.</text>
</comment>
<keyword evidence="1" id="KW-0067">ATP-binding</keyword>
<reference evidence="1 2" key="1">
    <citation type="journal article" date="2021" name="Elife">
        <title>Chloroplast acquisition without the gene transfer in kleptoplastic sea slugs, Plakobranchus ocellatus.</title>
        <authorList>
            <person name="Maeda T."/>
            <person name="Takahashi S."/>
            <person name="Yoshida T."/>
            <person name="Shimamura S."/>
            <person name="Takaki Y."/>
            <person name="Nagai Y."/>
            <person name="Toyoda A."/>
            <person name="Suzuki Y."/>
            <person name="Arimoto A."/>
            <person name="Ishii H."/>
            <person name="Satoh N."/>
            <person name="Nishiyama T."/>
            <person name="Hasebe M."/>
            <person name="Maruyama T."/>
            <person name="Minagawa J."/>
            <person name="Obokata J."/>
            <person name="Shigenobu S."/>
        </authorList>
    </citation>
    <scope>NUCLEOTIDE SEQUENCE [LARGE SCALE GENOMIC DNA]</scope>
</reference>
<dbReference type="EMBL" id="BMAT01013675">
    <property type="protein sequence ID" value="GFS17978.1"/>
    <property type="molecule type" value="Genomic_DNA"/>
</dbReference>
<sequence length="224" mass="25255">MNRGQFDQSCMLCTCVSSVCLTSPVTGQLRPTTLPLLYRTAGIAPPDIRRQTHGSTENHKQETDLRHPLFDHSHPRARLKTRKSFRTVESVKPDQAASHRLVLWNTWDNATNEAIQPPKEQLPSGRELHRKDWVTLNRARAKVGMTASTLHKWKLRPNSECPCGNQNQTMDHILSECTEGPHCTDQDLRDCTDAAQAWINIGGTRYDDDDQSCMLCTCVSSVCC</sequence>
<evidence type="ECO:0000313" key="2">
    <source>
        <dbReference type="Proteomes" id="UP000762676"/>
    </source>
</evidence>